<keyword evidence="7" id="KW-0677">Repeat</keyword>
<dbReference type="PROSITE" id="PS50002">
    <property type="entry name" value="SH3"/>
    <property type="match status" value="1"/>
</dbReference>
<sequence length="928" mass="100217">MEEEEWGAAKEWGTTPAGPVWTAVFDYEAAGEEELTLRRGDRVQVLSQDCAVSGDEGWWTGQLPSGRVGVFPSNYVALGTPAAPAGLQLPQEIPFHELQLEEIIGVGGFGKVYRALWRGEEVAVKAARLDPERDPAVTAEQVARGMNYLHNDAPVPIIHRDLKSINILILEAIENHNLADTVLKITDFGLAREWHKTTKMSAAGTYAWMAPEVIRLSLFSKSSDVWSFGVLLWELLTGEVPYREIDALAVAYGVAMNKLTLPIPSTCPEPFARLLEECWDPDPHGRPDFGSILKQLEVIEQSALFQMPLESFHSLQEDWKLEIQHMFDDLRTKEKELRSREEELLRAAQEQRFQEEQLRRREQELAEREMDIVERELHLLMCQLSQEKPRVRKRKGNFKRSRLLKLREGGSHISLPSGFEHKITVQASPTLDKRKGSDGASPPASPSIIPRLRAIRLTPVDGGGCSTSCSSSGGGGTWGRSSGPPKKEELVGGKKKGRTWGPSSTLQKERAGGEERLKALGEGSKQWSSSAPNLGKSPKHTPIAPGFASLNEMEEFAESDGGNSVPPSPYTTPSYLTVPLPAQPSPGARAPWEPSPPARLGHGSRRRCELALLGCATLLGAVGLGADVAEARAADGEEQRRWLDGLFFPRGGRFPRGLSPTGRSPGRRDDAAPGPGLAPSATLVSLSSVSDCNSTRSLLRSDSDEAAPAAPSPPPSPPPPQPSTNPLVDLELESFKKDPRQSLTPTHVTAARAVSRGHRRTPSDGALGQRGAPEPMGPGPGQTLRRARGSPACSPRCSTWTWRGKARTAQSPCAGPMAPAEACPQPPAWAAMNVAPQAPPQPTVPHGRGGPGQDTHYLLGKGGGRTLNLFLCTPGVGPCACPAVGGRVGRGTQGQGVIRDSAQNAALKVTPAPYRVWLCVFPWPSPRS</sequence>
<evidence type="ECO:0000313" key="23">
    <source>
        <dbReference type="Proteomes" id="UP000314981"/>
    </source>
</evidence>
<feature type="region of interest" description="Disordered" evidence="19">
    <location>
        <begin position="653"/>
        <end position="680"/>
    </location>
</feature>
<dbReference type="InterPro" id="IPR001245">
    <property type="entry name" value="Ser-Thr/Tyr_kinase_cat_dom"/>
</dbReference>
<dbReference type="PROSITE" id="PS00108">
    <property type="entry name" value="PROTEIN_KINASE_ST"/>
    <property type="match status" value="1"/>
</dbReference>
<dbReference type="SMART" id="SM00326">
    <property type="entry name" value="SH3"/>
    <property type="match status" value="1"/>
</dbReference>
<keyword evidence="9 13" id="KW-0418">Kinase</keyword>
<dbReference type="InterPro" id="IPR036028">
    <property type="entry name" value="SH3-like_dom_sf"/>
</dbReference>
<evidence type="ECO:0000256" key="8">
    <source>
        <dbReference type="ARBA" id="ARBA00022741"/>
    </source>
</evidence>
<comment type="activity regulation">
    <text evidence="13">Homodimerization via the leucine zipper domains is required for autophosphorylation.</text>
</comment>
<evidence type="ECO:0000313" key="22">
    <source>
        <dbReference type="Ensembl" id="ENSBIXP00000011376.1"/>
    </source>
</evidence>
<evidence type="ECO:0000256" key="14">
    <source>
        <dbReference type="PIRSR" id="PIRSR000556-1"/>
    </source>
</evidence>
<evidence type="ECO:0000256" key="11">
    <source>
        <dbReference type="ARBA" id="ARBA00047559"/>
    </source>
</evidence>
<comment type="catalytic activity">
    <reaction evidence="12">
        <text>L-seryl-[protein] + ATP = O-phospho-L-seryl-[protein] + ADP + H(+)</text>
        <dbReference type="Rhea" id="RHEA:17989"/>
        <dbReference type="Rhea" id="RHEA-COMP:9863"/>
        <dbReference type="Rhea" id="RHEA-COMP:11604"/>
        <dbReference type="ChEBI" id="CHEBI:15378"/>
        <dbReference type="ChEBI" id="CHEBI:29999"/>
        <dbReference type="ChEBI" id="CHEBI:30616"/>
        <dbReference type="ChEBI" id="CHEBI:83421"/>
        <dbReference type="ChEBI" id="CHEBI:456216"/>
        <dbReference type="EC" id="2.7.11.25"/>
    </reaction>
</comment>
<evidence type="ECO:0000256" key="12">
    <source>
        <dbReference type="ARBA" id="ARBA00048329"/>
    </source>
</evidence>
<dbReference type="InterPro" id="IPR051681">
    <property type="entry name" value="Ser/Thr_Kinases-Pseudokinases"/>
</dbReference>
<dbReference type="InterPro" id="IPR008271">
    <property type="entry name" value="Ser/Thr_kinase_AS"/>
</dbReference>
<evidence type="ECO:0000256" key="17">
    <source>
        <dbReference type="PROSITE-ProRule" id="PRU10141"/>
    </source>
</evidence>
<evidence type="ECO:0000259" key="21">
    <source>
        <dbReference type="PROSITE" id="PS50011"/>
    </source>
</evidence>
<dbReference type="Pfam" id="PF07714">
    <property type="entry name" value="PK_Tyr_Ser-Thr"/>
    <property type="match status" value="1"/>
</dbReference>
<dbReference type="Ensembl" id="ENSBIXT00000020694.1">
    <property type="protein sequence ID" value="ENSBIXP00000011376.1"/>
    <property type="gene ID" value="ENSBIXG00000016627.1"/>
</dbReference>
<dbReference type="InterPro" id="IPR035779">
    <property type="entry name" value="MLK1-3_SH3"/>
</dbReference>
<dbReference type="PRINTS" id="PR00452">
    <property type="entry name" value="SH3DOMAIN"/>
</dbReference>
<keyword evidence="4 16" id="KW-0728">SH3 domain</keyword>
<dbReference type="GO" id="GO:0005524">
    <property type="term" value="F:ATP binding"/>
    <property type="evidence" value="ECO:0007669"/>
    <property type="project" value="UniProtKB-UniRule"/>
</dbReference>
<name>A0A4W2CI10_BOBOX</name>
<feature type="binding site" evidence="15">
    <location>
        <begin position="104"/>
        <end position="112"/>
    </location>
    <ligand>
        <name>ATP</name>
        <dbReference type="ChEBI" id="CHEBI:30616"/>
    </ligand>
</feature>
<dbReference type="PROSITE" id="PS50011">
    <property type="entry name" value="PROTEIN_KINASE_DOM"/>
    <property type="match status" value="1"/>
</dbReference>
<feature type="binding site" evidence="15 17">
    <location>
        <position position="125"/>
    </location>
    <ligand>
        <name>ATP</name>
        <dbReference type="ChEBI" id="CHEBI:30616"/>
    </ligand>
</feature>
<evidence type="ECO:0000256" key="4">
    <source>
        <dbReference type="ARBA" id="ARBA00022443"/>
    </source>
</evidence>
<dbReference type="SUPFAM" id="SSF56112">
    <property type="entry name" value="Protein kinase-like (PK-like)"/>
    <property type="match status" value="1"/>
</dbReference>
<reference evidence="22" key="2">
    <citation type="submission" date="2025-08" db="UniProtKB">
        <authorList>
            <consortium name="Ensembl"/>
        </authorList>
    </citation>
    <scope>IDENTIFICATION</scope>
</reference>
<dbReference type="AlphaFoldDB" id="A0A4W2CI10"/>
<dbReference type="FunFam" id="1.10.510.10:FF:000076">
    <property type="entry name" value="Mitogen-activated protein kinase kinase kinase"/>
    <property type="match status" value="1"/>
</dbReference>
<comment type="subunit">
    <text evidence="13">Homodimer.</text>
</comment>
<protein>
    <recommendedName>
        <fullName evidence="3 13">Mitogen-activated protein kinase kinase kinase</fullName>
        <ecNumber evidence="3 13">2.7.11.25</ecNumber>
    </recommendedName>
</protein>
<feature type="region of interest" description="Disordered" evidence="19">
    <location>
        <begin position="832"/>
        <end position="854"/>
    </location>
</feature>
<dbReference type="Pfam" id="PF14604">
    <property type="entry name" value="SH3_9"/>
    <property type="match status" value="1"/>
</dbReference>
<feature type="coiled-coil region" evidence="18">
    <location>
        <begin position="330"/>
        <end position="383"/>
    </location>
</feature>
<dbReference type="PANTHER" id="PTHR44329">
    <property type="entry name" value="SERINE/THREONINE-PROTEIN KINASE TNNI3K-RELATED"/>
    <property type="match status" value="1"/>
</dbReference>
<dbReference type="GO" id="GO:0004706">
    <property type="term" value="F:JUN kinase kinase kinase activity"/>
    <property type="evidence" value="ECO:0007669"/>
    <property type="project" value="TreeGrafter"/>
</dbReference>
<feature type="region of interest" description="Disordered" evidence="19">
    <location>
        <begin position="693"/>
        <end position="798"/>
    </location>
</feature>
<feature type="compositionally biased region" description="Pro residues" evidence="19">
    <location>
        <begin position="710"/>
        <end position="723"/>
    </location>
</feature>
<evidence type="ECO:0000256" key="18">
    <source>
        <dbReference type="SAM" id="Coils"/>
    </source>
</evidence>
<dbReference type="PANTHER" id="PTHR44329:SF39">
    <property type="entry name" value="MITOGEN-ACTIVATED PROTEIN KINASE KINASE KINASE 10"/>
    <property type="match status" value="1"/>
</dbReference>
<evidence type="ECO:0000256" key="13">
    <source>
        <dbReference type="PIRNR" id="PIRNR000556"/>
    </source>
</evidence>
<evidence type="ECO:0000259" key="20">
    <source>
        <dbReference type="PROSITE" id="PS50002"/>
    </source>
</evidence>
<dbReference type="FunFam" id="2.30.30.40:FF:000079">
    <property type="entry name" value="Mitogen-activated protein kinase kinase kinase"/>
    <property type="match status" value="1"/>
</dbReference>
<keyword evidence="5 13" id="KW-0723">Serine/threonine-protein kinase</keyword>
<feature type="compositionally biased region" description="Low complexity" evidence="19">
    <location>
        <begin position="440"/>
        <end position="450"/>
    </location>
</feature>
<feature type="compositionally biased region" description="Basic and acidic residues" evidence="19">
    <location>
        <begin position="507"/>
        <end position="516"/>
    </location>
</feature>
<dbReference type="InterPro" id="IPR011009">
    <property type="entry name" value="Kinase-like_dom_sf"/>
</dbReference>
<evidence type="ECO:0000256" key="19">
    <source>
        <dbReference type="SAM" id="MobiDB-lite"/>
    </source>
</evidence>
<dbReference type="SUPFAM" id="SSF50044">
    <property type="entry name" value="SH3-domain"/>
    <property type="match status" value="1"/>
</dbReference>
<feature type="domain" description="Protein kinase" evidence="21">
    <location>
        <begin position="1"/>
        <end position="299"/>
    </location>
</feature>
<dbReference type="EC" id="2.7.11.25" evidence="3 13"/>
<feature type="region of interest" description="Disordered" evidence="19">
    <location>
        <begin position="429"/>
        <end position="516"/>
    </location>
</feature>
<dbReference type="GO" id="GO:0043065">
    <property type="term" value="P:positive regulation of apoptotic process"/>
    <property type="evidence" value="ECO:0007669"/>
    <property type="project" value="TreeGrafter"/>
</dbReference>
<evidence type="ECO:0000256" key="6">
    <source>
        <dbReference type="ARBA" id="ARBA00022679"/>
    </source>
</evidence>
<keyword evidence="23" id="KW-1185">Reference proteome</keyword>
<keyword evidence="18" id="KW-0175">Coiled coil</keyword>
<feature type="domain" description="SH3" evidence="20">
    <location>
        <begin position="16"/>
        <end position="81"/>
    </location>
</feature>
<evidence type="ECO:0000256" key="15">
    <source>
        <dbReference type="PIRSR" id="PIRSR000556-2"/>
    </source>
</evidence>
<dbReference type="PROSITE" id="PS00107">
    <property type="entry name" value="PROTEIN_KINASE_ATP"/>
    <property type="match status" value="1"/>
</dbReference>
<dbReference type="Gene3D" id="1.10.510.10">
    <property type="entry name" value="Transferase(Phosphotransferase) domain 1"/>
    <property type="match status" value="2"/>
</dbReference>
<keyword evidence="8 13" id="KW-0547">Nucleotide-binding</keyword>
<evidence type="ECO:0000256" key="3">
    <source>
        <dbReference type="ARBA" id="ARBA00012406"/>
    </source>
</evidence>
<dbReference type="InterPro" id="IPR001452">
    <property type="entry name" value="SH3_domain"/>
</dbReference>
<dbReference type="InterPro" id="IPR016231">
    <property type="entry name" value="MLK1-4"/>
</dbReference>
<feature type="region of interest" description="Disordered" evidence="19">
    <location>
        <begin position="580"/>
        <end position="602"/>
    </location>
</feature>
<evidence type="ECO:0000256" key="10">
    <source>
        <dbReference type="ARBA" id="ARBA00022840"/>
    </source>
</evidence>
<evidence type="ECO:0000256" key="7">
    <source>
        <dbReference type="ARBA" id="ARBA00022737"/>
    </source>
</evidence>
<dbReference type="Proteomes" id="UP000314981">
    <property type="component" value="Chromosome 18"/>
</dbReference>
<dbReference type="SMART" id="SM00220">
    <property type="entry name" value="S_TKc"/>
    <property type="match status" value="1"/>
</dbReference>
<evidence type="ECO:0000256" key="1">
    <source>
        <dbReference type="ARBA" id="ARBA00001946"/>
    </source>
</evidence>
<organism evidence="22 23">
    <name type="scientific">Bos indicus x Bos taurus</name>
    <name type="common">Hybrid cattle</name>
    <dbReference type="NCBI Taxonomy" id="30522"/>
    <lineage>
        <taxon>Eukaryota</taxon>
        <taxon>Metazoa</taxon>
        <taxon>Chordata</taxon>
        <taxon>Craniata</taxon>
        <taxon>Vertebrata</taxon>
        <taxon>Euteleostomi</taxon>
        <taxon>Mammalia</taxon>
        <taxon>Eutheria</taxon>
        <taxon>Laurasiatheria</taxon>
        <taxon>Artiodactyla</taxon>
        <taxon>Ruminantia</taxon>
        <taxon>Pecora</taxon>
        <taxon>Bovidae</taxon>
        <taxon>Bovinae</taxon>
        <taxon>Bos</taxon>
    </lineage>
</organism>
<comment type="catalytic activity">
    <reaction evidence="11 13">
        <text>L-threonyl-[protein] + ATP = O-phospho-L-threonyl-[protein] + ADP + H(+)</text>
        <dbReference type="Rhea" id="RHEA:46608"/>
        <dbReference type="Rhea" id="RHEA-COMP:11060"/>
        <dbReference type="Rhea" id="RHEA-COMP:11605"/>
        <dbReference type="ChEBI" id="CHEBI:15378"/>
        <dbReference type="ChEBI" id="CHEBI:30013"/>
        <dbReference type="ChEBI" id="CHEBI:30616"/>
        <dbReference type="ChEBI" id="CHEBI:61977"/>
        <dbReference type="ChEBI" id="CHEBI:456216"/>
        <dbReference type="EC" id="2.7.11.25"/>
    </reaction>
</comment>
<comment type="similarity">
    <text evidence="2 13">Belongs to the protein kinase superfamily. STE Ser/Thr protein kinase family. MAP kinase kinase kinase subfamily.</text>
</comment>
<feature type="region of interest" description="Disordered" evidence="19">
    <location>
        <begin position="521"/>
        <end position="540"/>
    </location>
</feature>
<dbReference type="PRINTS" id="PR00109">
    <property type="entry name" value="TYRKINASE"/>
</dbReference>
<keyword evidence="6 13" id="KW-0808">Transferase</keyword>
<dbReference type="PIRSF" id="PIRSF000556">
    <property type="entry name" value="MAPKKK9_11"/>
    <property type="match status" value="1"/>
</dbReference>
<keyword evidence="10 13" id="KW-0067">ATP-binding</keyword>
<dbReference type="GO" id="GO:0106310">
    <property type="term" value="F:protein serine kinase activity"/>
    <property type="evidence" value="ECO:0007669"/>
    <property type="project" value="RHEA"/>
</dbReference>
<dbReference type="Gene3D" id="2.30.30.40">
    <property type="entry name" value="SH3 Domains"/>
    <property type="match status" value="1"/>
</dbReference>
<dbReference type="InterPro" id="IPR000719">
    <property type="entry name" value="Prot_kinase_dom"/>
</dbReference>
<dbReference type="CDD" id="cd12059">
    <property type="entry name" value="SH3_MLK1-3"/>
    <property type="match status" value="1"/>
</dbReference>
<evidence type="ECO:0000256" key="5">
    <source>
        <dbReference type="ARBA" id="ARBA00022527"/>
    </source>
</evidence>
<feature type="active site" description="Proton acceptor" evidence="14">
    <location>
        <position position="161"/>
    </location>
</feature>
<proteinExistence type="inferred from homology"/>
<accession>A0A4W2CI10</accession>
<dbReference type="InterPro" id="IPR017441">
    <property type="entry name" value="Protein_kinase_ATP_BS"/>
</dbReference>
<evidence type="ECO:0000256" key="9">
    <source>
        <dbReference type="ARBA" id="ARBA00022777"/>
    </source>
</evidence>
<evidence type="ECO:0000256" key="16">
    <source>
        <dbReference type="PROSITE-ProRule" id="PRU00192"/>
    </source>
</evidence>
<reference evidence="22 23" key="1">
    <citation type="submission" date="2018-11" db="EMBL/GenBank/DDBJ databases">
        <title>Haplotype-resolved cattle genomes.</title>
        <authorList>
            <person name="Low W.Y."/>
            <person name="Tearle R."/>
            <person name="Bickhart D.M."/>
            <person name="Rosen B.D."/>
            <person name="Koren S."/>
            <person name="Rhie A."/>
            <person name="Hiendleder S."/>
            <person name="Phillippy A.M."/>
            <person name="Smith T.P.L."/>
            <person name="Williams J.L."/>
        </authorList>
    </citation>
    <scope>NUCLEOTIDE SEQUENCE [LARGE SCALE GENOMIC DNA]</scope>
</reference>
<comment type="cofactor">
    <cofactor evidence="1">
        <name>Mg(2+)</name>
        <dbReference type="ChEBI" id="CHEBI:18420"/>
    </cofactor>
</comment>
<evidence type="ECO:0000256" key="2">
    <source>
        <dbReference type="ARBA" id="ARBA00006529"/>
    </source>
</evidence>
<reference evidence="22" key="3">
    <citation type="submission" date="2025-09" db="UniProtKB">
        <authorList>
            <consortium name="Ensembl"/>
        </authorList>
    </citation>
    <scope>IDENTIFICATION</scope>
</reference>